<feature type="signal peptide" evidence="1">
    <location>
        <begin position="1"/>
        <end position="21"/>
    </location>
</feature>
<protein>
    <recommendedName>
        <fullName evidence="4">FlgO domain-containing protein</fullName>
    </recommendedName>
</protein>
<keyword evidence="3" id="KW-1185">Reference proteome</keyword>
<proteinExistence type="predicted"/>
<dbReference type="PROSITE" id="PS51257">
    <property type="entry name" value="PROKAR_LIPOPROTEIN"/>
    <property type="match status" value="1"/>
</dbReference>
<feature type="chain" id="PRO_5047503429" description="FlgO domain-containing protein" evidence="1">
    <location>
        <begin position="22"/>
        <end position="170"/>
    </location>
</feature>
<dbReference type="RefSeq" id="WP_394386019.1">
    <property type="nucleotide sequence ID" value="NZ_JBIGIB010000004.1"/>
</dbReference>
<comment type="caution">
    <text evidence="2">The sequence shown here is derived from an EMBL/GenBank/DDBJ whole genome shotgun (WGS) entry which is preliminary data.</text>
</comment>
<keyword evidence="1" id="KW-0732">Signal</keyword>
<gene>
    <name evidence="2" type="ORF">ACG01O_15760</name>
</gene>
<name>A0ABW7H1K2_9BURK</name>
<dbReference type="EMBL" id="JBIGIB010000004">
    <property type="protein sequence ID" value="MFG6468083.1"/>
    <property type="molecule type" value="Genomic_DNA"/>
</dbReference>
<evidence type="ECO:0008006" key="4">
    <source>
        <dbReference type="Google" id="ProtNLM"/>
    </source>
</evidence>
<reference evidence="2 3" key="1">
    <citation type="submission" date="2024-08" db="EMBL/GenBank/DDBJ databases">
        <authorList>
            <person name="Lu H."/>
        </authorList>
    </citation>
    <scope>NUCLEOTIDE SEQUENCE [LARGE SCALE GENOMIC DNA]</scope>
    <source>
        <strain evidence="2 3">BYS87W</strain>
    </source>
</reference>
<dbReference type="Proteomes" id="UP001606303">
    <property type="component" value="Unassembled WGS sequence"/>
</dbReference>
<evidence type="ECO:0000313" key="3">
    <source>
        <dbReference type="Proteomes" id="UP001606303"/>
    </source>
</evidence>
<organism evidence="2 3">
    <name type="scientific">Pelomonas baiyunensis</name>
    <dbReference type="NCBI Taxonomy" id="3299026"/>
    <lineage>
        <taxon>Bacteria</taxon>
        <taxon>Pseudomonadati</taxon>
        <taxon>Pseudomonadota</taxon>
        <taxon>Betaproteobacteria</taxon>
        <taxon>Burkholderiales</taxon>
        <taxon>Sphaerotilaceae</taxon>
        <taxon>Roseateles</taxon>
    </lineage>
</organism>
<accession>A0ABW7H1K2</accession>
<evidence type="ECO:0000313" key="2">
    <source>
        <dbReference type="EMBL" id="MFG6468083.1"/>
    </source>
</evidence>
<evidence type="ECO:0000256" key="1">
    <source>
        <dbReference type="SAM" id="SignalP"/>
    </source>
</evidence>
<sequence length="170" mass="18166">MRWRDAITAAVLAAACGLASATPCTLVFGQGRNPTLKGGPDWDTLNQQFNAAISQALDAAGRRVMPLTADSVQADPEAAALALLREADRLGCATLAETNVFADEQDTLVLRLRVYPLLPTLGPGGTLTGLRIGAPVFITQREFALKALLRLKLDATGQQLAAEYLQHDRR</sequence>